<dbReference type="InterPro" id="IPR013341">
    <property type="entry name" value="Mandelate_racemase_N_dom"/>
</dbReference>
<dbReference type="NCBIfam" id="TIGR01928">
    <property type="entry name" value="menC_lowGC_arch"/>
    <property type="match status" value="1"/>
</dbReference>
<dbReference type="SUPFAM" id="SSF51604">
    <property type="entry name" value="Enolase C-terminal domain-like"/>
    <property type="match status" value="1"/>
</dbReference>
<dbReference type="SFLD" id="SFLDG00180">
    <property type="entry name" value="muconate_cycloisomerase"/>
    <property type="match status" value="1"/>
</dbReference>
<keyword evidence="3" id="KW-0460">Magnesium</keyword>
<dbReference type="Gene3D" id="3.20.20.120">
    <property type="entry name" value="Enolase-like C-terminal domain"/>
    <property type="match status" value="1"/>
</dbReference>
<name>A0A1E7DM47_9BACI</name>
<proteinExistence type="predicted"/>
<keyword evidence="4" id="KW-0456">Lyase</keyword>
<dbReference type="PANTHER" id="PTHR48073">
    <property type="entry name" value="O-SUCCINYLBENZOATE SYNTHASE-RELATED"/>
    <property type="match status" value="1"/>
</dbReference>
<dbReference type="InterPro" id="IPR010197">
    <property type="entry name" value="OSBS/NAAAR"/>
</dbReference>
<protein>
    <recommendedName>
        <fullName evidence="5 6">o-succinylbenzoate synthase</fullName>
        <ecNumber evidence="5 6">4.2.1.113</ecNumber>
    </recommendedName>
</protein>
<dbReference type="Gene3D" id="3.30.390.10">
    <property type="entry name" value="Enolase-like, N-terminal domain"/>
    <property type="match status" value="1"/>
</dbReference>
<evidence type="ECO:0000256" key="4">
    <source>
        <dbReference type="ARBA" id="ARBA00023239"/>
    </source>
</evidence>
<dbReference type="SUPFAM" id="SSF54826">
    <property type="entry name" value="Enolase N-terminal domain-like"/>
    <property type="match status" value="1"/>
</dbReference>
<feature type="domain" description="Mandelate racemase/muconate lactonizing enzyme C-terminal" evidence="7">
    <location>
        <begin position="142"/>
        <end position="234"/>
    </location>
</feature>
<dbReference type="GO" id="GO:0043748">
    <property type="term" value="F:O-succinylbenzoate synthase activity"/>
    <property type="evidence" value="ECO:0007669"/>
    <property type="project" value="UniProtKB-EC"/>
</dbReference>
<dbReference type="GO" id="GO:0009234">
    <property type="term" value="P:menaquinone biosynthetic process"/>
    <property type="evidence" value="ECO:0007669"/>
    <property type="project" value="UniProtKB-UniRule"/>
</dbReference>
<accession>A0A1E7DM47</accession>
<comment type="caution">
    <text evidence="8">The sequence shown here is derived from an EMBL/GenBank/DDBJ whole genome shotgun (WGS) entry which is preliminary data.</text>
</comment>
<dbReference type="InterPro" id="IPR029065">
    <property type="entry name" value="Enolase_C-like"/>
</dbReference>
<dbReference type="UniPathway" id="UPA00079"/>
<evidence type="ECO:0000256" key="3">
    <source>
        <dbReference type="ARBA" id="ARBA00022842"/>
    </source>
</evidence>
<evidence type="ECO:0000256" key="5">
    <source>
        <dbReference type="ARBA" id="ARBA00029491"/>
    </source>
</evidence>
<dbReference type="InterPro" id="IPR036849">
    <property type="entry name" value="Enolase-like_C_sf"/>
</dbReference>
<dbReference type="EMBL" id="MAMP01000022">
    <property type="protein sequence ID" value="OES44085.1"/>
    <property type="molecule type" value="Genomic_DNA"/>
</dbReference>
<dbReference type="STRING" id="1714016.BA724_07250"/>
<dbReference type="EC" id="4.2.1.113" evidence="5 6"/>
<dbReference type="OrthoDB" id="9774531at2"/>
<dbReference type="UniPathway" id="UPA01057">
    <property type="reaction ID" value="UER00165"/>
</dbReference>
<dbReference type="AlphaFoldDB" id="A0A1E7DM47"/>
<gene>
    <name evidence="8" type="ORF">BA724_07250</name>
</gene>
<dbReference type="Pfam" id="PF02746">
    <property type="entry name" value="MR_MLE_N"/>
    <property type="match status" value="1"/>
</dbReference>
<dbReference type="Pfam" id="PF13378">
    <property type="entry name" value="MR_MLE_C"/>
    <property type="match status" value="1"/>
</dbReference>
<dbReference type="SFLD" id="SFLDF00009">
    <property type="entry name" value="o-succinylbenzoate_synthase"/>
    <property type="match status" value="1"/>
</dbReference>
<keyword evidence="2" id="KW-0479">Metal-binding</keyword>
<dbReference type="Proteomes" id="UP000095658">
    <property type="component" value="Unassembled WGS sequence"/>
</dbReference>
<comment type="cofactor">
    <cofactor evidence="1">
        <name>a divalent metal cation</name>
        <dbReference type="ChEBI" id="CHEBI:60240"/>
    </cofactor>
</comment>
<dbReference type="GO" id="GO:0016854">
    <property type="term" value="F:racemase and epimerase activity"/>
    <property type="evidence" value="ECO:0007669"/>
    <property type="project" value="UniProtKB-ARBA"/>
</dbReference>
<evidence type="ECO:0000256" key="2">
    <source>
        <dbReference type="ARBA" id="ARBA00022723"/>
    </source>
</evidence>
<dbReference type="GO" id="GO:0046872">
    <property type="term" value="F:metal ion binding"/>
    <property type="evidence" value="ECO:0007669"/>
    <property type="project" value="UniProtKB-KW"/>
</dbReference>
<dbReference type="InterPro" id="IPR029017">
    <property type="entry name" value="Enolase-like_N"/>
</dbReference>
<dbReference type="SFLD" id="SFLDS00001">
    <property type="entry name" value="Enolase"/>
    <property type="match status" value="1"/>
</dbReference>
<evidence type="ECO:0000256" key="1">
    <source>
        <dbReference type="ARBA" id="ARBA00001968"/>
    </source>
</evidence>
<evidence type="ECO:0000313" key="9">
    <source>
        <dbReference type="Proteomes" id="UP000095658"/>
    </source>
</evidence>
<evidence type="ECO:0000259" key="7">
    <source>
        <dbReference type="SMART" id="SM00922"/>
    </source>
</evidence>
<sequence length="366" mass="41605">MKIKKLKMYVVSMPLKKPFHTHLETVTNREAIIIEAEDEQGIVGWGEASAFSTPWYTEETVKTEWHVIKNFLFPLLKDRQIDHPEKIAHVFSVIRGNRMAKAGVESAIWDLYAKQLNKPLFEVLGGTRTSIPVGAVAAGKTTNEMLERIQTFIEAGYERIKVKISREEDISLLTTIRQSYPHLSLMADANSAYSMQDKDHLKKLDNFELMMIEQPFSVDDMWDHAKLQKVIHTPICLDESIRSLHDTVCALEMGACQVINLKFSRVGGLSEAKRIHDCCLRQNVDMWAGGMIEFGISRAHNIALASLPGFTMPGDIVSTDYYWEADVIEPGIFVEKGRIQLSKKAGIGYKVNRKWLENKKEAVYFV</sequence>
<dbReference type="CDD" id="cd03317">
    <property type="entry name" value="NAAAR"/>
    <property type="match status" value="1"/>
</dbReference>
<dbReference type="PANTHER" id="PTHR48073:SF5">
    <property type="entry name" value="O-SUCCINYLBENZOATE SYNTHASE"/>
    <property type="match status" value="1"/>
</dbReference>
<dbReference type="RefSeq" id="WP_069938691.1">
    <property type="nucleotide sequence ID" value="NZ_MAMP01000022.1"/>
</dbReference>
<reference evidence="8 9" key="1">
    <citation type="submission" date="2016-06" db="EMBL/GenBank/DDBJ databases">
        <title>Domibacillus iocasae genome sequencing.</title>
        <authorList>
            <person name="Verma A."/>
            <person name="Pal Y."/>
            <person name="Ojha A.K."/>
            <person name="Krishnamurthi S."/>
        </authorList>
    </citation>
    <scope>NUCLEOTIDE SEQUENCE [LARGE SCALE GENOMIC DNA]</scope>
    <source>
        <strain evidence="8 9">DSM 29979</strain>
    </source>
</reference>
<dbReference type="InterPro" id="IPR013342">
    <property type="entry name" value="Mandelate_racemase_C"/>
</dbReference>
<evidence type="ECO:0000313" key="8">
    <source>
        <dbReference type="EMBL" id="OES44085.1"/>
    </source>
</evidence>
<organism evidence="8 9">
    <name type="scientific">Domibacillus iocasae</name>
    <dbReference type="NCBI Taxonomy" id="1714016"/>
    <lineage>
        <taxon>Bacteria</taxon>
        <taxon>Bacillati</taxon>
        <taxon>Bacillota</taxon>
        <taxon>Bacilli</taxon>
        <taxon>Bacillales</taxon>
        <taxon>Bacillaceae</taxon>
        <taxon>Domibacillus</taxon>
    </lineage>
</organism>
<dbReference type="SMART" id="SM00922">
    <property type="entry name" value="MR_MLE"/>
    <property type="match status" value="1"/>
</dbReference>
<keyword evidence="9" id="KW-1185">Reference proteome</keyword>
<evidence type="ECO:0000256" key="6">
    <source>
        <dbReference type="NCBIfam" id="TIGR01928"/>
    </source>
</evidence>